<dbReference type="AlphaFoldDB" id="A0AAD8L697"/>
<feature type="compositionally biased region" description="Polar residues" evidence="1">
    <location>
        <begin position="55"/>
        <end position="64"/>
    </location>
</feature>
<gene>
    <name evidence="2" type="ORF">QVD17_01373</name>
</gene>
<proteinExistence type="predicted"/>
<protein>
    <submittedName>
        <fullName evidence="2">Uncharacterized protein</fullName>
    </submittedName>
</protein>
<comment type="caution">
    <text evidence="2">The sequence shown here is derived from an EMBL/GenBank/DDBJ whole genome shotgun (WGS) entry which is preliminary data.</text>
</comment>
<evidence type="ECO:0000313" key="2">
    <source>
        <dbReference type="EMBL" id="KAK1435607.1"/>
    </source>
</evidence>
<evidence type="ECO:0000313" key="3">
    <source>
        <dbReference type="Proteomes" id="UP001229421"/>
    </source>
</evidence>
<sequence length="148" mass="16582">MGSLIACLKPICLLGNNKKKEDEKGQRTLHKEGNKERVLMKNKLTLQDYILSSPRSSPFGVTNNKRVHPNPPVVNERVTSERLLLGARIEGGEGDQLKTKMDDDLPSKGERRKKRVSFRMPEVADVFILGGSPTTVHESTDSQVHDHQ</sequence>
<accession>A0AAD8L697</accession>
<name>A0AAD8L697_TARER</name>
<feature type="region of interest" description="Disordered" evidence="1">
    <location>
        <begin position="55"/>
        <end position="74"/>
    </location>
</feature>
<feature type="compositionally biased region" description="Basic and acidic residues" evidence="1">
    <location>
        <begin position="95"/>
        <end position="109"/>
    </location>
</feature>
<dbReference type="EMBL" id="JAUHHV010000001">
    <property type="protein sequence ID" value="KAK1435607.1"/>
    <property type="molecule type" value="Genomic_DNA"/>
</dbReference>
<evidence type="ECO:0000256" key="1">
    <source>
        <dbReference type="SAM" id="MobiDB-lite"/>
    </source>
</evidence>
<dbReference type="Proteomes" id="UP001229421">
    <property type="component" value="Unassembled WGS sequence"/>
</dbReference>
<keyword evidence="3" id="KW-1185">Reference proteome</keyword>
<reference evidence="2" key="1">
    <citation type="journal article" date="2023" name="bioRxiv">
        <title>Improved chromosome-level genome assembly for marigold (Tagetes erecta).</title>
        <authorList>
            <person name="Jiang F."/>
            <person name="Yuan L."/>
            <person name="Wang S."/>
            <person name="Wang H."/>
            <person name="Xu D."/>
            <person name="Wang A."/>
            <person name="Fan W."/>
        </authorList>
    </citation>
    <scope>NUCLEOTIDE SEQUENCE</scope>
    <source>
        <strain evidence="2">WSJ</strain>
        <tissue evidence="2">Leaf</tissue>
    </source>
</reference>
<organism evidence="2 3">
    <name type="scientific">Tagetes erecta</name>
    <name type="common">African marigold</name>
    <dbReference type="NCBI Taxonomy" id="13708"/>
    <lineage>
        <taxon>Eukaryota</taxon>
        <taxon>Viridiplantae</taxon>
        <taxon>Streptophyta</taxon>
        <taxon>Embryophyta</taxon>
        <taxon>Tracheophyta</taxon>
        <taxon>Spermatophyta</taxon>
        <taxon>Magnoliopsida</taxon>
        <taxon>eudicotyledons</taxon>
        <taxon>Gunneridae</taxon>
        <taxon>Pentapetalae</taxon>
        <taxon>asterids</taxon>
        <taxon>campanulids</taxon>
        <taxon>Asterales</taxon>
        <taxon>Asteraceae</taxon>
        <taxon>Asteroideae</taxon>
        <taxon>Heliantheae alliance</taxon>
        <taxon>Tageteae</taxon>
        <taxon>Tagetes</taxon>
    </lineage>
</organism>
<feature type="region of interest" description="Disordered" evidence="1">
    <location>
        <begin position="89"/>
        <end position="117"/>
    </location>
</feature>